<reference evidence="1" key="1">
    <citation type="submission" date="2018-02" db="EMBL/GenBank/DDBJ databases">
        <title>Rhizophora mucronata_Transcriptome.</title>
        <authorList>
            <person name="Meera S.P."/>
            <person name="Sreeshan A."/>
            <person name="Augustine A."/>
        </authorList>
    </citation>
    <scope>NUCLEOTIDE SEQUENCE</scope>
    <source>
        <tissue evidence="1">Leaf</tissue>
    </source>
</reference>
<proteinExistence type="predicted"/>
<dbReference type="AlphaFoldDB" id="A0A2P2QVW7"/>
<evidence type="ECO:0000313" key="1">
    <source>
        <dbReference type="EMBL" id="MBX71024.1"/>
    </source>
</evidence>
<sequence length="55" mass="6344">MYTTIMHSTSVNPGQLKYASNHVLIKYSILFQISLVKEKRKKKTPQSVGNKHIQK</sequence>
<accession>A0A2P2QVW7</accession>
<protein>
    <submittedName>
        <fullName evidence="1">Uncharacterized protein</fullName>
    </submittedName>
</protein>
<organism evidence="1">
    <name type="scientific">Rhizophora mucronata</name>
    <name type="common">Asiatic mangrove</name>
    <dbReference type="NCBI Taxonomy" id="61149"/>
    <lineage>
        <taxon>Eukaryota</taxon>
        <taxon>Viridiplantae</taxon>
        <taxon>Streptophyta</taxon>
        <taxon>Embryophyta</taxon>
        <taxon>Tracheophyta</taxon>
        <taxon>Spermatophyta</taxon>
        <taxon>Magnoliopsida</taxon>
        <taxon>eudicotyledons</taxon>
        <taxon>Gunneridae</taxon>
        <taxon>Pentapetalae</taxon>
        <taxon>rosids</taxon>
        <taxon>fabids</taxon>
        <taxon>Malpighiales</taxon>
        <taxon>Rhizophoraceae</taxon>
        <taxon>Rhizophora</taxon>
    </lineage>
</organism>
<name>A0A2P2QVW7_RHIMU</name>
<dbReference type="EMBL" id="GGEC01090540">
    <property type="protein sequence ID" value="MBX71024.1"/>
    <property type="molecule type" value="Transcribed_RNA"/>
</dbReference>